<protein>
    <submittedName>
        <fullName evidence="1">Uncharacterized protein</fullName>
    </submittedName>
</protein>
<dbReference type="OrthoDB" id="38099at2759"/>
<reference evidence="1 2" key="1">
    <citation type="submission" date="2019-01" db="EMBL/GenBank/DDBJ databases">
        <authorList>
            <person name="Ferrante I. M."/>
        </authorList>
    </citation>
    <scope>NUCLEOTIDE SEQUENCE [LARGE SCALE GENOMIC DNA]</scope>
    <source>
        <strain evidence="1 2">B856</strain>
    </source>
</reference>
<dbReference type="AlphaFoldDB" id="A0A448ZB72"/>
<accession>A0A448ZB72</accession>
<sequence>MTASDLFFPLVATSAASAVAGLVLLQTDMVSRKILDPDQLNTKRRSESRYSWKKSVDRAKLLMDYSLAGGQRILTDDPEIVMKHTEYISKEDELDSLIKKIVDRKDSESRFYALKIDKDPLDASEEFYLYIIKEQEQKNVKTLYQIPLVKFGLKLAQAFEDQLTTTALCFVADASSGKATSMLESLVTESKSGVAVVSEPLWMIQIARLAEASIVAKSKIQKLIFALCRLDAWSVRHKVGDAKTVMFTLPGQAVVGTLLPLVQSAFPEDRHVFAYDGCVESVKRGIYAERMYKHNKLIPDLKSIIQGMGKDPLRITTPLPSNSPLSHDASLGGRGGAMERAFSQVPVKQARIVEAWLSSIDAYFKLKNEETTNGYVPYCFKLGFLTSPVGDFEYGTDSYWSLNSFLQYVTGCQGRKVQEHVIDAAREWMKDYNSEQKAEDGSFETSVILSEHERKMIENCCFQHKQILIGNKTLQDTVLPKEHWTMKQASRNGCSCCGPDPYDQMEEEESDVMEEAKSNNAMTGNFGAGKPNMTIGMNANSSRQTGYVDATQVFAFDPTRFTT</sequence>
<evidence type="ECO:0000313" key="2">
    <source>
        <dbReference type="Proteomes" id="UP000291116"/>
    </source>
</evidence>
<proteinExistence type="predicted"/>
<organism evidence="1 2">
    <name type="scientific">Pseudo-nitzschia multistriata</name>
    <dbReference type="NCBI Taxonomy" id="183589"/>
    <lineage>
        <taxon>Eukaryota</taxon>
        <taxon>Sar</taxon>
        <taxon>Stramenopiles</taxon>
        <taxon>Ochrophyta</taxon>
        <taxon>Bacillariophyta</taxon>
        <taxon>Bacillariophyceae</taxon>
        <taxon>Bacillariophycidae</taxon>
        <taxon>Bacillariales</taxon>
        <taxon>Bacillariaceae</taxon>
        <taxon>Pseudo-nitzschia</taxon>
    </lineage>
</organism>
<name>A0A448ZB72_9STRA</name>
<dbReference type="EMBL" id="CAACVS010000213">
    <property type="protein sequence ID" value="VEU39261.1"/>
    <property type="molecule type" value="Genomic_DNA"/>
</dbReference>
<evidence type="ECO:0000313" key="1">
    <source>
        <dbReference type="EMBL" id="VEU39261.1"/>
    </source>
</evidence>
<gene>
    <name evidence="1" type="ORF">PSNMU_V1.4_AUG-EV-PASAV3_0061050</name>
</gene>
<keyword evidence="2" id="KW-1185">Reference proteome</keyword>
<dbReference type="Proteomes" id="UP000291116">
    <property type="component" value="Unassembled WGS sequence"/>
</dbReference>